<keyword evidence="2" id="KW-1185">Reference proteome</keyword>
<protein>
    <submittedName>
        <fullName evidence="1">Retrovirus-related Pol poly from transposon TNT 1</fullName>
    </submittedName>
</protein>
<comment type="caution">
    <text evidence="1">The sequence shown here is derived from an EMBL/GenBank/DDBJ whole genome shotgun (WGS) entry which is preliminary data.</text>
</comment>
<evidence type="ECO:0000313" key="1">
    <source>
        <dbReference type="EMBL" id="RXN36295.1"/>
    </source>
</evidence>
<reference evidence="1 2" key="1">
    <citation type="submission" date="2018-03" db="EMBL/GenBank/DDBJ databases">
        <title>Draft genome sequence of Rohu Carp (Labeo rohita).</title>
        <authorList>
            <person name="Das P."/>
            <person name="Kushwaha B."/>
            <person name="Joshi C.G."/>
            <person name="Kumar D."/>
            <person name="Nagpure N.S."/>
            <person name="Sahoo L."/>
            <person name="Das S.P."/>
            <person name="Bit A."/>
            <person name="Patnaik S."/>
            <person name="Meher P.K."/>
            <person name="Jayasankar P."/>
            <person name="Koringa P.G."/>
            <person name="Patel N.V."/>
            <person name="Hinsu A.T."/>
            <person name="Kumar R."/>
            <person name="Pandey M."/>
            <person name="Agarwal S."/>
            <person name="Srivastava S."/>
            <person name="Singh M."/>
            <person name="Iquebal M.A."/>
            <person name="Jaiswal S."/>
            <person name="Angadi U.B."/>
            <person name="Kumar N."/>
            <person name="Raza M."/>
            <person name="Shah T.M."/>
            <person name="Rai A."/>
            <person name="Jena J.K."/>
        </authorList>
    </citation>
    <scope>NUCLEOTIDE SEQUENCE [LARGE SCALE GENOMIC DNA]</scope>
    <source>
        <strain evidence="1">DASCIFA01</strain>
        <tissue evidence="1">Testis</tissue>
    </source>
</reference>
<dbReference type="Proteomes" id="UP000290572">
    <property type="component" value="Unassembled WGS sequence"/>
</dbReference>
<organism evidence="1 2">
    <name type="scientific">Labeo rohita</name>
    <name type="common">Indian major carp</name>
    <name type="synonym">Cyprinus rohita</name>
    <dbReference type="NCBI Taxonomy" id="84645"/>
    <lineage>
        <taxon>Eukaryota</taxon>
        <taxon>Metazoa</taxon>
        <taxon>Chordata</taxon>
        <taxon>Craniata</taxon>
        <taxon>Vertebrata</taxon>
        <taxon>Euteleostomi</taxon>
        <taxon>Actinopterygii</taxon>
        <taxon>Neopterygii</taxon>
        <taxon>Teleostei</taxon>
        <taxon>Ostariophysi</taxon>
        <taxon>Cypriniformes</taxon>
        <taxon>Cyprinidae</taxon>
        <taxon>Labeoninae</taxon>
        <taxon>Labeonini</taxon>
        <taxon>Labeo</taxon>
    </lineage>
</organism>
<evidence type="ECO:0000313" key="2">
    <source>
        <dbReference type="Proteomes" id="UP000290572"/>
    </source>
</evidence>
<dbReference type="PANTHER" id="PTHR46579:SF1">
    <property type="entry name" value="F5_8 TYPE C DOMAIN-CONTAINING PROTEIN"/>
    <property type="match status" value="1"/>
</dbReference>
<proteinExistence type="predicted"/>
<gene>
    <name evidence="1" type="ORF">ROHU_014121</name>
</gene>
<dbReference type="STRING" id="84645.A0A498NWF0"/>
<dbReference type="AlphaFoldDB" id="A0A498NWF0"/>
<dbReference type="EMBL" id="QBIY01008610">
    <property type="protein sequence ID" value="RXN36295.1"/>
    <property type="molecule type" value="Genomic_DNA"/>
</dbReference>
<name>A0A498NWF0_LABRO</name>
<sequence>MREWTLINDVDHLGKRNGVYEKWWFCRRRSNVATEKIQMVDIDNAEKALKKFVMEFEKLYGKDMMTFNVHLMTHISASLRNWGPLWASSTFSFESFNCTLLRFFHGTTHVQQQIVKRFLKWRDITNKADKYMNNAKDSVKKLFYALQNSKQETAKSAHLSENVRVFGNPHPVKIPVRHMLAIEDLFGVRV</sequence>
<accession>A0A498NWF0</accession>
<dbReference type="PANTHER" id="PTHR46579">
    <property type="entry name" value="F5/8 TYPE C DOMAIN-CONTAINING PROTEIN-RELATED"/>
    <property type="match status" value="1"/>
</dbReference>